<dbReference type="PIRSF" id="PIRSF000401">
    <property type="entry name" value="RPL11_MTase"/>
    <property type="match status" value="1"/>
</dbReference>
<evidence type="ECO:0000256" key="1">
    <source>
        <dbReference type="ARBA" id="ARBA00009741"/>
    </source>
</evidence>
<keyword evidence="7" id="KW-0687">Ribonucleoprotein</keyword>
<reference evidence="7 8" key="1">
    <citation type="submission" date="2020-08" db="EMBL/GenBank/DDBJ databases">
        <title>Genome public.</title>
        <authorList>
            <person name="Liu C."/>
            <person name="Sun Q."/>
        </authorList>
    </citation>
    <scope>NUCLEOTIDE SEQUENCE [LARGE SCALE GENOMIC DNA]</scope>
    <source>
        <strain evidence="7 8">NSJ-9</strain>
    </source>
</reference>
<feature type="binding site" evidence="6">
    <location>
        <position position="161"/>
    </location>
    <ligand>
        <name>S-adenosyl-L-methionine</name>
        <dbReference type="ChEBI" id="CHEBI:59789"/>
    </ligand>
</feature>
<comment type="catalytic activity">
    <reaction evidence="6">
        <text>L-lysyl-[protein] + 3 S-adenosyl-L-methionine = N(6),N(6),N(6)-trimethyl-L-lysyl-[protein] + 3 S-adenosyl-L-homocysteine + 3 H(+)</text>
        <dbReference type="Rhea" id="RHEA:54192"/>
        <dbReference type="Rhea" id="RHEA-COMP:9752"/>
        <dbReference type="Rhea" id="RHEA-COMP:13826"/>
        <dbReference type="ChEBI" id="CHEBI:15378"/>
        <dbReference type="ChEBI" id="CHEBI:29969"/>
        <dbReference type="ChEBI" id="CHEBI:57856"/>
        <dbReference type="ChEBI" id="CHEBI:59789"/>
        <dbReference type="ChEBI" id="CHEBI:61961"/>
    </reaction>
</comment>
<dbReference type="CDD" id="cd02440">
    <property type="entry name" value="AdoMet_MTases"/>
    <property type="match status" value="1"/>
</dbReference>
<keyword evidence="8" id="KW-1185">Reference proteome</keyword>
<organism evidence="7 8">
    <name type="scientific">Roseburia lenta</name>
    <dbReference type="NCBI Taxonomy" id="2763061"/>
    <lineage>
        <taxon>Bacteria</taxon>
        <taxon>Bacillati</taxon>
        <taxon>Bacillota</taxon>
        <taxon>Clostridia</taxon>
        <taxon>Lachnospirales</taxon>
        <taxon>Lachnospiraceae</taxon>
        <taxon>Roseburia</taxon>
    </lineage>
</organism>
<dbReference type="GO" id="GO:0008168">
    <property type="term" value="F:methyltransferase activity"/>
    <property type="evidence" value="ECO:0007669"/>
    <property type="project" value="UniProtKB-KW"/>
</dbReference>
<keyword evidence="7" id="KW-0689">Ribosomal protein</keyword>
<dbReference type="Pfam" id="PF06325">
    <property type="entry name" value="PrmA"/>
    <property type="match status" value="1"/>
</dbReference>
<evidence type="ECO:0000256" key="3">
    <source>
        <dbReference type="ARBA" id="ARBA00022603"/>
    </source>
</evidence>
<gene>
    <name evidence="6 7" type="primary">prmA</name>
    <name evidence="7" type="ORF">H8R94_02385</name>
</gene>
<proteinExistence type="inferred from homology"/>
<dbReference type="EC" id="2.1.1.-" evidence="6"/>
<dbReference type="SUPFAM" id="SSF53335">
    <property type="entry name" value="S-adenosyl-L-methionine-dependent methyltransferases"/>
    <property type="match status" value="1"/>
</dbReference>
<dbReference type="InterPro" id="IPR050078">
    <property type="entry name" value="Ribosomal_L11_MeTrfase_PrmA"/>
</dbReference>
<comment type="subcellular location">
    <subcellularLocation>
        <location evidence="6">Cytoplasm</location>
    </subcellularLocation>
</comment>
<evidence type="ECO:0000313" key="8">
    <source>
        <dbReference type="Proteomes" id="UP000643810"/>
    </source>
</evidence>
<dbReference type="GO" id="GO:0005840">
    <property type="term" value="C:ribosome"/>
    <property type="evidence" value="ECO:0007669"/>
    <property type="project" value="UniProtKB-KW"/>
</dbReference>
<dbReference type="InterPro" id="IPR029063">
    <property type="entry name" value="SAM-dependent_MTases_sf"/>
</dbReference>
<evidence type="ECO:0000256" key="5">
    <source>
        <dbReference type="ARBA" id="ARBA00022691"/>
    </source>
</evidence>
<feature type="binding site" evidence="6">
    <location>
        <position position="255"/>
    </location>
    <ligand>
        <name>S-adenosyl-L-methionine</name>
        <dbReference type="ChEBI" id="CHEBI:59789"/>
    </ligand>
</feature>
<dbReference type="PANTHER" id="PTHR43648:SF1">
    <property type="entry name" value="ELECTRON TRANSFER FLAVOPROTEIN BETA SUBUNIT LYSINE METHYLTRANSFERASE"/>
    <property type="match status" value="1"/>
</dbReference>
<comment type="caution">
    <text evidence="7">The sequence shown here is derived from an EMBL/GenBank/DDBJ whole genome shotgun (WGS) entry which is preliminary data.</text>
</comment>
<accession>A0ABR7GDF4</accession>
<dbReference type="NCBIfam" id="TIGR00406">
    <property type="entry name" value="prmA"/>
    <property type="match status" value="1"/>
</dbReference>
<comment type="similarity">
    <text evidence="1 6">Belongs to the methyltransferase superfamily. PrmA family.</text>
</comment>
<evidence type="ECO:0000256" key="4">
    <source>
        <dbReference type="ARBA" id="ARBA00022679"/>
    </source>
</evidence>
<comment type="function">
    <text evidence="6">Methylates ribosomal protein L11.</text>
</comment>
<dbReference type="GO" id="GO:0032259">
    <property type="term" value="P:methylation"/>
    <property type="evidence" value="ECO:0007669"/>
    <property type="project" value="UniProtKB-KW"/>
</dbReference>
<dbReference type="Gene3D" id="3.40.50.150">
    <property type="entry name" value="Vaccinia Virus protein VP39"/>
    <property type="match status" value="1"/>
</dbReference>
<feature type="binding site" evidence="6">
    <location>
        <position position="204"/>
    </location>
    <ligand>
        <name>S-adenosyl-L-methionine</name>
        <dbReference type="ChEBI" id="CHEBI:59789"/>
    </ligand>
</feature>
<dbReference type="RefSeq" id="WP_178009960.1">
    <property type="nucleotide sequence ID" value="NZ_JACOPG010000001.1"/>
</dbReference>
<name>A0ABR7GDF4_9FIRM</name>
<keyword evidence="2 6" id="KW-0963">Cytoplasm</keyword>
<dbReference type="HAMAP" id="MF_00735">
    <property type="entry name" value="Methyltr_PrmA"/>
    <property type="match status" value="1"/>
</dbReference>
<keyword evidence="3 6" id="KW-0489">Methyltransferase</keyword>
<evidence type="ECO:0000313" key="7">
    <source>
        <dbReference type="EMBL" id="MBC5685470.1"/>
    </source>
</evidence>
<evidence type="ECO:0000256" key="6">
    <source>
        <dbReference type="HAMAP-Rule" id="MF_00735"/>
    </source>
</evidence>
<sequence>MRWNKYTINTRTDAEELVCAMLSELGITSVEIDNLIPVPDADRQGGVFEELQPDLPEDDGSSRISFYLEEDEADASEILEKVRQALDDMSTYAQIGEGTITTEISDEADWRDNWKAYFSSFSIGNIFIKPTWEDMPEDKSDMTLVEIDPGVSFGTGKHESTQLVIRQLQKYLQEGDQVLDVGCGSGILSIVALKLGAQHVVGTDIDEDCIASSYDNFAVNHLDKSLGDFYVGNLIDDEALQDKVGKEKYDVVVANILADIIIPMAPALAASMKPGAKLITSGIIDFKEQEVADALIAAGLQVVESNAQGEWRNITACK</sequence>
<protein>
    <recommendedName>
        <fullName evidence="6">Ribosomal protein L11 methyltransferase</fullName>
        <shortName evidence="6">L11 Mtase</shortName>
        <ecNumber evidence="6">2.1.1.-</ecNumber>
    </recommendedName>
</protein>
<dbReference type="Proteomes" id="UP000643810">
    <property type="component" value="Unassembled WGS sequence"/>
</dbReference>
<dbReference type="PANTHER" id="PTHR43648">
    <property type="entry name" value="ELECTRON TRANSFER FLAVOPROTEIN BETA SUBUNIT LYSINE METHYLTRANSFERASE"/>
    <property type="match status" value="1"/>
</dbReference>
<keyword evidence="4 6" id="KW-0808">Transferase</keyword>
<dbReference type="EMBL" id="JACOPG010000001">
    <property type="protein sequence ID" value="MBC5685470.1"/>
    <property type="molecule type" value="Genomic_DNA"/>
</dbReference>
<evidence type="ECO:0000256" key="2">
    <source>
        <dbReference type="ARBA" id="ARBA00022490"/>
    </source>
</evidence>
<dbReference type="InterPro" id="IPR004498">
    <property type="entry name" value="Ribosomal_PrmA_MeTrfase"/>
</dbReference>
<feature type="binding site" evidence="6">
    <location>
        <position position="182"/>
    </location>
    <ligand>
        <name>S-adenosyl-L-methionine</name>
        <dbReference type="ChEBI" id="CHEBI:59789"/>
    </ligand>
</feature>
<keyword evidence="5 6" id="KW-0949">S-adenosyl-L-methionine</keyword>